<dbReference type="WBParaSite" id="HPBE_0000296301-mRNA-1">
    <property type="protein sequence ID" value="HPBE_0000296301-mRNA-1"/>
    <property type="gene ID" value="HPBE_0000296301"/>
</dbReference>
<keyword evidence="1" id="KW-0175">Coiled coil</keyword>
<feature type="coiled-coil region" evidence="1">
    <location>
        <begin position="1"/>
        <end position="35"/>
    </location>
</feature>
<evidence type="ECO:0000256" key="2">
    <source>
        <dbReference type="SAM" id="MobiDB-lite"/>
    </source>
</evidence>
<feature type="compositionally biased region" description="Basic and acidic residues" evidence="2">
    <location>
        <begin position="86"/>
        <end position="100"/>
    </location>
</feature>
<accession>A0A183F9X1</accession>
<protein>
    <submittedName>
        <fullName evidence="3 5">Uncharacterized protein</fullName>
    </submittedName>
</protein>
<feature type="compositionally biased region" description="Basic and acidic residues" evidence="2">
    <location>
        <begin position="63"/>
        <end position="74"/>
    </location>
</feature>
<evidence type="ECO:0000313" key="3">
    <source>
        <dbReference type="EMBL" id="VDO29694.1"/>
    </source>
</evidence>
<evidence type="ECO:0000313" key="4">
    <source>
        <dbReference type="Proteomes" id="UP000050761"/>
    </source>
</evidence>
<proteinExistence type="predicted"/>
<reference evidence="5" key="2">
    <citation type="submission" date="2019-09" db="UniProtKB">
        <authorList>
            <consortium name="WormBaseParasite"/>
        </authorList>
    </citation>
    <scope>IDENTIFICATION</scope>
</reference>
<reference evidence="3 4" key="1">
    <citation type="submission" date="2018-11" db="EMBL/GenBank/DDBJ databases">
        <authorList>
            <consortium name="Pathogen Informatics"/>
        </authorList>
    </citation>
    <scope>NUCLEOTIDE SEQUENCE [LARGE SCALE GENOMIC DNA]</scope>
</reference>
<dbReference type="Proteomes" id="UP000050761">
    <property type="component" value="Unassembled WGS sequence"/>
</dbReference>
<gene>
    <name evidence="3" type="ORF">HPBE_LOCUS2964</name>
</gene>
<organism evidence="4 5">
    <name type="scientific">Heligmosomoides polygyrus</name>
    <name type="common">Parasitic roundworm</name>
    <dbReference type="NCBI Taxonomy" id="6339"/>
    <lineage>
        <taxon>Eukaryota</taxon>
        <taxon>Metazoa</taxon>
        <taxon>Ecdysozoa</taxon>
        <taxon>Nematoda</taxon>
        <taxon>Chromadorea</taxon>
        <taxon>Rhabditida</taxon>
        <taxon>Rhabditina</taxon>
        <taxon>Rhabditomorpha</taxon>
        <taxon>Strongyloidea</taxon>
        <taxon>Heligmosomidae</taxon>
        <taxon>Heligmosomoides</taxon>
    </lineage>
</organism>
<name>A0A183F9X1_HELPZ</name>
<dbReference type="EMBL" id="UZAH01005762">
    <property type="protein sequence ID" value="VDO29694.1"/>
    <property type="molecule type" value="Genomic_DNA"/>
</dbReference>
<keyword evidence="4" id="KW-1185">Reference proteome</keyword>
<accession>A0A3P7V3P4</accession>
<dbReference type="AlphaFoldDB" id="A0A183F9X1"/>
<feature type="region of interest" description="Disordered" evidence="2">
    <location>
        <begin position="61"/>
        <end position="100"/>
    </location>
</feature>
<evidence type="ECO:0000313" key="5">
    <source>
        <dbReference type="WBParaSite" id="HPBE_0000296301-mRNA-1"/>
    </source>
</evidence>
<evidence type="ECO:0000256" key="1">
    <source>
        <dbReference type="SAM" id="Coils"/>
    </source>
</evidence>
<sequence>MNEQRMVLEAVIQEIEKYLAEIEKTARKRELVNNAAQLGTLRENLDDKAYWERMVEEVSGLEEPPKEERVKSGDISRPVKNSKTVGVEEKGEPAPNARKLDPSNRVKLEVRESKGGVVLWPRLEGGGSCSSVLAEDSLLFFRFFGDFFNS</sequence>